<gene>
    <name evidence="2" type="ORF">GQ55_2G210500</name>
</gene>
<sequence>MVSAENFGRTPPWKSEWSVQKILAEPPLGNRCSEEENLTEPPLENRSLGPEIPAEPPLGTRKFQRQRLEFQGKAGLSLQQVKRLKVCQQQAVLLLNRLGELKGRT</sequence>
<dbReference type="OrthoDB" id="10515971at2759"/>
<accession>A0A2T7EQY6</accession>
<keyword evidence="3" id="KW-1185">Reference proteome</keyword>
<name>A0A2T7EQY6_9POAL</name>
<evidence type="ECO:0000256" key="1">
    <source>
        <dbReference type="SAM" id="MobiDB-lite"/>
    </source>
</evidence>
<proteinExistence type="predicted"/>
<dbReference type="AlphaFoldDB" id="A0A2T7EQY6"/>
<reference evidence="2 3" key="1">
    <citation type="submission" date="2018-04" db="EMBL/GenBank/DDBJ databases">
        <title>WGS assembly of Panicum hallii var. hallii HAL2.</title>
        <authorList>
            <person name="Lovell J."/>
            <person name="Jenkins J."/>
            <person name="Lowry D."/>
            <person name="Mamidi S."/>
            <person name="Sreedasyam A."/>
            <person name="Weng X."/>
            <person name="Barry K."/>
            <person name="Bonette J."/>
            <person name="Campitelli B."/>
            <person name="Daum C."/>
            <person name="Gordon S."/>
            <person name="Gould B."/>
            <person name="Lipzen A."/>
            <person name="MacQueen A."/>
            <person name="Palacio-Mejia J."/>
            <person name="Plott C."/>
            <person name="Shakirov E."/>
            <person name="Shu S."/>
            <person name="Yoshinaga Y."/>
            <person name="Zane M."/>
            <person name="Rokhsar D."/>
            <person name="Grimwood J."/>
            <person name="Schmutz J."/>
            <person name="Juenger T."/>
        </authorList>
    </citation>
    <scope>NUCLEOTIDE SEQUENCE [LARGE SCALE GENOMIC DNA]</scope>
    <source>
        <strain evidence="3">cv. HAL2</strain>
    </source>
</reference>
<evidence type="ECO:0000313" key="2">
    <source>
        <dbReference type="EMBL" id="PUZ70241.1"/>
    </source>
</evidence>
<dbReference type="EMBL" id="CM009750">
    <property type="protein sequence ID" value="PUZ70241.1"/>
    <property type="molecule type" value="Genomic_DNA"/>
</dbReference>
<protein>
    <submittedName>
        <fullName evidence="2">Uncharacterized protein</fullName>
    </submittedName>
</protein>
<evidence type="ECO:0000313" key="3">
    <source>
        <dbReference type="Proteomes" id="UP000244336"/>
    </source>
</evidence>
<organism evidence="2 3">
    <name type="scientific">Panicum hallii var. hallii</name>
    <dbReference type="NCBI Taxonomy" id="1504633"/>
    <lineage>
        <taxon>Eukaryota</taxon>
        <taxon>Viridiplantae</taxon>
        <taxon>Streptophyta</taxon>
        <taxon>Embryophyta</taxon>
        <taxon>Tracheophyta</taxon>
        <taxon>Spermatophyta</taxon>
        <taxon>Magnoliopsida</taxon>
        <taxon>Liliopsida</taxon>
        <taxon>Poales</taxon>
        <taxon>Poaceae</taxon>
        <taxon>PACMAD clade</taxon>
        <taxon>Panicoideae</taxon>
        <taxon>Panicodae</taxon>
        <taxon>Paniceae</taxon>
        <taxon>Panicinae</taxon>
        <taxon>Panicum</taxon>
        <taxon>Panicum sect. Panicum</taxon>
    </lineage>
</organism>
<dbReference type="Gramene" id="PUZ70241">
    <property type="protein sequence ID" value="PUZ70241"/>
    <property type="gene ID" value="GQ55_2G210500"/>
</dbReference>
<feature type="region of interest" description="Disordered" evidence="1">
    <location>
        <begin position="28"/>
        <end position="62"/>
    </location>
</feature>
<dbReference type="Proteomes" id="UP000244336">
    <property type="component" value="Chromosome 2"/>
</dbReference>